<dbReference type="PANTHER" id="PTHR12126">
    <property type="entry name" value="NADH-UBIQUINONE OXIDOREDUCTASE 39 KDA SUBUNIT-RELATED"/>
    <property type="match status" value="1"/>
</dbReference>
<comment type="caution">
    <text evidence="2">The sequence shown here is derived from an EMBL/GenBank/DDBJ whole genome shotgun (WGS) entry which is preliminary data.</text>
</comment>
<proteinExistence type="predicted"/>
<dbReference type="Pfam" id="PF01370">
    <property type="entry name" value="Epimerase"/>
    <property type="match status" value="1"/>
</dbReference>
<dbReference type="InterPro" id="IPR036291">
    <property type="entry name" value="NAD(P)-bd_dom_sf"/>
</dbReference>
<evidence type="ECO:0000313" key="2">
    <source>
        <dbReference type="EMBL" id="MCK0207537.1"/>
    </source>
</evidence>
<organism evidence="2 3">
    <name type="scientific">Ancylobacter koreensis</name>
    <dbReference type="NCBI Taxonomy" id="266121"/>
    <lineage>
        <taxon>Bacteria</taxon>
        <taxon>Pseudomonadati</taxon>
        <taxon>Pseudomonadota</taxon>
        <taxon>Alphaproteobacteria</taxon>
        <taxon>Hyphomicrobiales</taxon>
        <taxon>Xanthobacteraceae</taxon>
        <taxon>Ancylobacter</taxon>
    </lineage>
</organism>
<dbReference type="InterPro" id="IPR051207">
    <property type="entry name" value="ComplexI_NDUFA9_subunit"/>
</dbReference>
<dbReference type="CDD" id="cd05271">
    <property type="entry name" value="NDUFA9_like_SDR_a"/>
    <property type="match status" value="1"/>
</dbReference>
<evidence type="ECO:0000259" key="1">
    <source>
        <dbReference type="Pfam" id="PF01370"/>
    </source>
</evidence>
<protein>
    <submittedName>
        <fullName evidence="2">Complex I NDUFA9 subunit family protein</fullName>
    </submittedName>
</protein>
<reference evidence="3" key="1">
    <citation type="submission" date="2023-07" db="EMBL/GenBank/DDBJ databases">
        <title>Ancylobacter moscoviensis sp. nov., facultatively methylotrophic bacteria from activated sludge and the reclassification of Starkeya novella (Starkey 1934) Kelly et al. 2000 as Ancylobacter novellus comb. nov., Starkeya koreensis Im et al. 2006 as Ancylobacter koreensis comb.nov., Angulomicrobium tetraedrale Vasil'eva et al. 1986 as Ancylobacter tetraedralis comb. nov., Angulomicrobium amanitiforme Fritz et al. 2004 as Ancylobacter amanitiformis comb. nov. and Methylorhabdus multivorans Doronina et al. 1996 as Ancylobacter multivorans comb. nov. and emended description of the genus Ancylobacter.</title>
        <authorList>
            <person name="Doronina N."/>
            <person name="Chemodurova A."/>
            <person name="Grouzdev D."/>
            <person name="Koziaeva V."/>
            <person name="Shi W."/>
            <person name="Wu L."/>
            <person name="Kaparullina E."/>
        </authorList>
    </citation>
    <scope>NUCLEOTIDE SEQUENCE [LARGE SCALE GENOMIC DNA]</scope>
    <source>
        <strain evidence="3">Jip08</strain>
    </source>
</reference>
<sequence length="342" mass="36331">MVDAAESNELPLESEGELLKRAAPMERLVTVYGGSGFVGRHVVRALARLGWRVRVAVRRPDLAGHLQPLGAVGQIMPVQANLRYPASVLRAAEGAEVVINLVGILHESGRQSFEAVQDFGARQVALAAREVGARLIHGSAIGADAQSDAVYAKTKAAGEAAALAAVPEAVIFRPSIVFGPEDGFFNRFAALSRLSPVLPLIGGGATRFQPVFVGDVANAFAKAVDGLARPGTVYELGGPEVFTFKQLLELTLAEIGRKRLLVPVPDAIAALQARILEILPNPLLTTDQVRLLRYDNIVSEAAKAEGRTLEGLGIQPTALGAILPGYLWRYRKAGQFSKPEAA</sequence>
<name>A0ABT0DJS8_9HYPH</name>
<dbReference type="Gene3D" id="3.40.50.720">
    <property type="entry name" value="NAD(P)-binding Rossmann-like Domain"/>
    <property type="match status" value="1"/>
</dbReference>
<dbReference type="InterPro" id="IPR001509">
    <property type="entry name" value="Epimerase_deHydtase"/>
</dbReference>
<dbReference type="PANTHER" id="PTHR12126:SF11">
    <property type="entry name" value="NADH DEHYDROGENASE [UBIQUINONE] 1 ALPHA SUBCOMPLEX SUBUNIT 9, MITOCHONDRIAL"/>
    <property type="match status" value="1"/>
</dbReference>
<gene>
    <name evidence="2" type="ORF">MWN33_05765</name>
</gene>
<feature type="domain" description="NAD-dependent epimerase/dehydratase" evidence="1">
    <location>
        <begin position="29"/>
        <end position="237"/>
    </location>
</feature>
<dbReference type="Proteomes" id="UP001202867">
    <property type="component" value="Unassembled WGS sequence"/>
</dbReference>
<keyword evidence="3" id="KW-1185">Reference proteome</keyword>
<dbReference type="EMBL" id="JALKCG010000001">
    <property type="protein sequence ID" value="MCK0207537.1"/>
    <property type="molecule type" value="Genomic_DNA"/>
</dbReference>
<accession>A0ABT0DJS8</accession>
<dbReference type="SUPFAM" id="SSF51735">
    <property type="entry name" value="NAD(P)-binding Rossmann-fold domains"/>
    <property type="match status" value="1"/>
</dbReference>
<evidence type="ECO:0000313" key="3">
    <source>
        <dbReference type="Proteomes" id="UP001202867"/>
    </source>
</evidence>